<protein>
    <submittedName>
        <fullName evidence="3">Uncharacterized protein</fullName>
    </submittedName>
</protein>
<keyword evidence="2" id="KW-0472">Membrane</keyword>
<name>A0A3N6MBF1_NATCH</name>
<dbReference type="AlphaFoldDB" id="A0A3N6MBF1"/>
<feature type="compositionally biased region" description="Basic and acidic residues" evidence="1">
    <location>
        <begin position="142"/>
        <end position="195"/>
    </location>
</feature>
<sequence>MPFTLRSKHHLSQPMMKRPLQSKPEPFGQLGRGLAAAFLFVVLVGLLIWYGSTRPAILEAISPGSLEGLTPVLERVFPLTDRPPTRESWETTYMYYISWVGGIWTTIRFVQGWRFDRERLAFVPRARHRTILDAWKRLTHPRESDPRNTDLEQPKPESGLERRRQESKLERRRQESKLERRTRESGLDHTRKPGLDPDPSDDGGSDG</sequence>
<reference evidence="3 4" key="1">
    <citation type="submission" date="2018-10" db="EMBL/GenBank/DDBJ databases">
        <title>Natrarchaeobius chitinivorans gen. nov., sp. nov., and Natrarchaeobius haloalkaliphilus sp. nov., alkaliphilic, chitin-utilizing haloarchaea from hypersaline alkaline lakes.</title>
        <authorList>
            <person name="Sorokin D.Y."/>
            <person name="Elcheninov A.G."/>
            <person name="Kostrikina N.A."/>
            <person name="Bale N.J."/>
            <person name="Sinninghe Damste J.S."/>
            <person name="Khijniak T.V."/>
            <person name="Kublanov I.V."/>
            <person name="Toshchakov S.V."/>
        </authorList>
    </citation>
    <scope>NUCLEOTIDE SEQUENCE [LARGE SCALE GENOMIC DNA]</scope>
    <source>
        <strain evidence="3 4">AArcht4T</strain>
    </source>
</reference>
<organism evidence="3 4">
    <name type="scientific">Natrarchaeobius chitinivorans</name>
    <dbReference type="NCBI Taxonomy" id="1679083"/>
    <lineage>
        <taxon>Archaea</taxon>
        <taxon>Methanobacteriati</taxon>
        <taxon>Methanobacteriota</taxon>
        <taxon>Stenosarchaea group</taxon>
        <taxon>Halobacteria</taxon>
        <taxon>Halobacteriales</taxon>
        <taxon>Natrialbaceae</taxon>
        <taxon>Natrarchaeobius</taxon>
    </lineage>
</organism>
<keyword evidence="4" id="KW-1185">Reference proteome</keyword>
<comment type="caution">
    <text evidence="3">The sequence shown here is derived from an EMBL/GenBank/DDBJ whole genome shotgun (WGS) entry which is preliminary data.</text>
</comment>
<gene>
    <name evidence="3" type="ORF">EA473_19525</name>
</gene>
<proteinExistence type="predicted"/>
<evidence type="ECO:0000256" key="1">
    <source>
        <dbReference type="SAM" id="MobiDB-lite"/>
    </source>
</evidence>
<evidence type="ECO:0000313" key="4">
    <source>
        <dbReference type="Proteomes" id="UP000282323"/>
    </source>
</evidence>
<dbReference type="Pfam" id="PF26045">
    <property type="entry name" value="OB_2TM_halo"/>
    <property type="match status" value="1"/>
</dbReference>
<feature type="transmembrane region" description="Helical" evidence="2">
    <location>
        <begin position="30"/>
        <end position="50"/>
    </location>
</feature>
<keyword evidence="2" id="KW-0812">Transmembrane</keyword>
<dbReference type="Proteomes" id="UP000282323">
    <property type="component" value="Unassembled WGS sequence"/>
</dbReference>
<accession>A0A3N6MBF1</accession>
<evidence type="ECO:0000256" key="2">
    <source>
        <dbReference type="SAM" id="Phobius"/>
    </source>
</evidence>
<evidence type="ECO:0000313" key="3">
    <source>
        <dbReference type="EMBL" id="RQG90976.1"/>
    </source>
</evidence>
<keyword evidence="2" id="KW-1133">Transmembrane helix</keyword>
<dbReference type="EMBL" id="REGA01000022">
    <property type="protein sequence ID" value="RQG90976.1"/>
    <property type="molecule type" value="Genomic_DNA"/>
</dbReference>
<feature type="region of interest" description="Disordered" evidence="1">
    <location>
        <begin position="142"/>
        <end position="207"/>
    </location>
</feature>
<feature type="compositionally biased region" description="Acidic residues" evidence="1">
    <location>
        <begin position="198"/>
        <end position="207"/>
    </location>
</feature>
<dbReference type="InterPro" id="IPR058927">
    <property type="entry name" value="OB_2TM"/>
</dbReference>